<reference evidence="1 2" key="1">
    <citation type="submission" date="2013-08" db="EMBL/GenBank/DDBJ databases">
        <title>An opportunistic ruminal bacterium that causes liver abscesses in cattle.</title>
        <authorList>
            <person name="Benahmed F.H."/>
            <person name="Rasmussen M."/>
            <person name="Harbottle H."/>
            <person name="Soppet D."/>
            <person name="Nagaraja T.G."/>
            <person name="Davidson M."/>
        </authorList>
    </citation>
    <scope>NUCLEOTIDE SEQUENCE [LARGE SCALE GENOMIC DNA]</scope>
    <source>
        <strain evidence="1 2">B35</strain>
    </source>
</reference>
<protein>
    <submittedName>
        <fullName evidence="1">Uncharacterized protein</fullName>
    </submittedName>
</protein>
<proteinExistence type="predicted"/>
<dbReference type="GeneID" id="75074592"/>
<dbReference type="AlphaFoldDB" id="A0A017H382"/>
<name>A0A017H382_9FUSO</name>
<evidence type="ECO:0000313" key="2">
    <source>
        <dbReference type="Proteomes" id="UP000031184"/>
    </source>
</evidence>
<gene>
    <name evidence="1" type="ORF">C095_12250</name>
</gene>
<comment type="caution">
    <text evidence="1">The sequence shown here is derived from an EMBL/GenBank/DDBJ whole genome shotgun (WGS) entry which is preliminary data.</text>
</comment>
<dbReference type="PATRIC" id="fig|1226633.4.peg.2457"/>
<dbReference type="Pfam" id="PF05258">
    <property type="entry name" value="DciA"/>
    <property type="match status" value="1"/>
</dbReference>
<dbReference type="RefSeq" id="WP_005956359.1">
    <property type="nucleotide sequence ID" value="NZ_AOJP01000015.1"/>
</dbReference>
<dbReference type="Proteomes" id="UP000031184">
    <property type="component" value="Unassembled WGS sequence"/>
</dbReference>
<dbReference type="OrthoDB" id="87556at2"/>
<dbReference type="EMBL" id="AUZI01000033">
    <property type="protein sequence ID" value="KID48040.1"/>
    <property type="molecule type" value="Genomic_DNA"/>
</dbReference>
<sequence>MKLSIHKLFDIVQEEFQKNIPMQEAFIRVHWEKIIGKYSRYSEVLWFRDGKLCIKVYNSMALQHMYMNKNKILNQINEYMKIKKVEIEDVKYILEGKHE</sequence>
<accession>A0A017H382</accession>
<dbReference type="InterPro" id="IPR007922">
    <property type="entry name" value="DciA-like"/>
</dbReference>
<evidence type="ECO:0000313" key="1">
    <source>
        <dbReference type="EMBL" id="KID48040.1"/>
    </source>
</evidence>
<organism evidence="1 2">
    <name type="scientific">Fusobacterium necrophorum subsp. funduliforme B35</name>
    <dbReference type="NCBI Taxonomy" id="1226633"/>
    <lineage>
        <taxon>Bacteria</taxon>
        <taxon>Fusobacteriati</taxon>
        <taxon>Fusobacteriota</taxon>
        <taxon>Fusobacteriia</taxon>
        <taxon>Fusobacteriales</taxon>
        <taxon>Fusobacteriaceae</taxon>
        <taxon>Fusobacterium</taxon>
    </lineage>
</organism>